<dbReference type="GO" id="GO:0008270">
    <property type="term" value="F:zinc ion binding"/>
    <property type="evidence" value="ECO:0007669"/>
    <property type="project" value="InterPro"/>
</dbReference>
<proteinExistence type="inferred from homology"/>
<dbReference type="InterPro" id="IPR046848">
    <property type="entry name" value="E_motif"/>
</dbReference>
<dbReference type="InterPro" id="IPR046960">
    <property type="entry name" value="PPR_At4g14850-like_plant"/>
</dbReference>
<dbReference type="AlphaFoldDB" id="A0A438D4V1"/>
<sequence length="632" mass="70601">MIWSRHTALSSVSRHYRFLLRSCARESSLDIGERLHATIITTGIAGAPETFLHNALLQFYASCGCAWQARKVFDEIPHSHKDTVDWTTLMGCFVRHNVSDEALLIFVEMRRCGVKPDEVTLVCLFGGCARLGDVVVGAQGHGCMVKMGLGGVEKACNAVMDMYAKSGLMGEARRVFYEMKGQSVVSWTVILDGVIRSEGVRNGRVVFDEMPERNEVAWTIMIAGYLDSGLTQESFALVREMIFDLEMELNYVTLCSILTACSQSGDLMMGRWVHAYALKTKEKELNIMVGTAMVDMYAKCGRIHIAFKFFKKMPQRNVVSWNAMLSGLAMHGLGRAALDIFPQMFKEAKPDDVTFTSVLSACSHSGLVDQGCFYFGNLESVYGITPKVEHYACMVDLLGRAGRLEEAEILVREMPIRPNEVVLGSLLGSCSIHGKLQLGEHLLQELVQLDPQNTEYHILLSNMYALAGKQNRANSLRQVLKKRGIKKVPGMSSIHVGGQVHQFSAGDKSHPRTREVYNMLDEMIPRLRLAGYAPNTALQTFAGCDSLEDDLVEQEEKEQALFSHSEKLAICFGLISTGPGVPLHIFKNLRICQDCHSAIKIVSKIYNREIVIRDRNRFHCFKEGSCSCCDYW</sequence>
<dbReference type="SMR" id="A0A438D4V1"/>
<evidence type="ECO:0000313" key="6">
    <source>
        <dbReference type="Proteomes" id="UP000288805"/>
    </source>
</evidence>
<dbReference type="EMBL" id="QGNW01001797">
    <property type="protein sequence ID" value="RVW30483.1"/>
    <property type="molecule type" value="Genomic_DNA"/>
</dbReference>
<dbReference type="InterPro" id="IPR046849">
    <property type="entry name" value="E2_motif"/>
</dbReference>
<dbReference type="PROSITE" id="PS51375">
    <property type="entry name" value="PPR"/>
    <property type="match status" value="3"/>
</dbReference>
<dbReference type="Gramene" id="Vitis14g02446.t01">
    <property type="protein sequence ID" value="Vitis14g02446.t01.CDS"/>
    <property type="gene ID" value="Vitis14g02446"/>
</dbReference>
<evidence type="ECO:0000256" key="2">
    <source>
        <dbReference type="ARBA" id="ARBA00022737"/>
    </source>
</evidence>
<name>A0A438D4V1_VITVI</name>
<feature type="domain" description="DYW" evidence="4">
    <location>
        <begin position="550"/>
        <end position="632"/>
    </location>
</feature>
<feature type="repeat" description="PPR" evidence="3">
    <location>
        <begin position="286"/>
        <end position="320"/>
    </location>
</feature>
<dbReference type="Pfam" id="PF20431">
    <property type="entry name" value="E_motif"/>
    <property type="match status" value="1"/>
</dbReference>
<dbReference type="Pfam" id="PF20430">
    <property type="entry name" value="Eplus_motif"/>
    <property type="match status" value="1"/>
</dbReference>
<evidence type="ECO:0000256" key="1">
    <source>
        <dbReference type="ARBA" id="ARBA00006643"/>
    </source>
</evidence>
<dbReference type="NCBIfam" id="TIGR00756">
    <property type="entry name" value="PPR"/>
    <property type="match status" value="2"/>
</dbReference>
<feature type="repeat" description="PPR" evidence="3">
    <location>
        <begin position="152"/>
        <end position="186"/>
    </location>
</feature>
<dbReference type="InterPro" id="IPR011990">
    <property type="entry name" value="TPR-like_helical_dom_sf"/>
</dbReference>
<reference evidence="5 6" key="1">
    <citation type="journal article" date="2018" name="PLoS Genet.">
        <title>Population sequencing reveals clonal diversity and ancestral inbreeding in the grapevine cultivar Chardonnay.</title>
        <authorList>
            <person name="Roach M.J."/>
            <person name="Johnson D.L."/>
            <person name="Bohlmann J."/>
            <person name="van Vuuren H.J."/>
            <person name="Jones S.J."/>
            <person name="Pretorius I.S."/>
            <person name="Schmidt S.A."/>
            <person name="Borneman A.R."/>
        </authorList>
    </citation>
    <scope>NUCLEOTIDE SEQUENCE [LARGE SCALE GENOMIC DNA]</scope>
    <source>
        <strain evidence="6">cv. Chardonnay</strain>
        <tissue evidence="5">Leaf</tissue>
    </source>
</reference>
<dbReference type="OrthoDB" id="1688675at2759"/>
<dbReference type="SUPFAM" id="SSF48452">
    <property type="entry name" value="TPR-like"/>
    <property type="match status" value="1"/>
</dbReference>
<dbReference type="GO" id="GO:0009451">
    <property type="term" value="P:RNA modification"/>
    <property type="evidence" value="ECO:0007669"/>
    <property type="project" value="InterPro"/>
</dbReference>
<dbReference type="GO" id="GO:0003723">
    <property type="term" value="F:RNA binding"/>
    <property type="evidence" value="ECO:0007669"/>
    <property type="project" value="InterPro"/>
</dbReference>
<dbReference type="InterPro" id="IPR032867">
    <property type="entry name" value="DYW_dom"/>
</dbReference>
<accession>A0A438D4V1</accession>
<feature type="repeat" description="PPR" evidence="3">
    <location>
        <begin position="82"/>
        <end position="116"/>
    </location>
</feature>
<dbReference type="KEGG" id="vvi:100244019"/>
<gene>
    <name evidence="5" type="primary">PCMP-H91_0</name>
    <name evidence="5" type="ORF">CK203_090833</name>
</gene>
<dbReference type="InterPro" id="IPR002885">
    <property type="entry name" value="PPR_rpt"/>
</dbReference>
<dbReference type="Pfam" id="PF01535">
    <property type="entry name" value="PPR"/>
    <property type="match status" value="3"/>
</dbReference>
<dbReference type="FunFam" id="1.25.40.10:FF:000184">
    <property type="entry name" value="Pentatricopeptide repeat-containing protein, chloroplastic"/>
    <property type="match status" value="1"/>
</dbReference>
<comment type="similarity">
    <text evidence="1">Belongs to the PPR family. PCMP-H subfamily.</text>
</comment>
<protein>
    <submittedName>
        <fullName evidence="5">Pentatricopeptide repeat-containing protein, mitochondrial</fullName>
    </submittedName>
</protein>
<dbReference type="Pfam" id="PF13041">
    <property type="entry name" value="PPR_2"/>
    <property type="match status" value="2"/>
</dbReference>
<dbReference type="PANTHER" id="PTHR47926:SF436">
    <property type="entry name" value="PENTATRICOPEPTIDE REPEAT-CONTAINING PROTEIN ELI1, CHLOROPLASTIC-LIKE ISOFORM X2"/>
    <property type="match status" value="1"/>
</dbReference>
<organism evidence="5 6">
    <name type="scientific">Vitis vinifera</name>
    <name type="common">Grape</name>
    <dbReference type="NCBI Taxonomy" id="29760"/>
    <lineage>
        <taxon>Eukaryota</taxon>
        <taxon>Viridiplantae</taxon>
        <taxon>Streptophyta</taxon>
        <taxon>Embryophyta</taxon>
        <taxon>Tracheophyta</taxon>
        <taxon>Spermatophyta</taxon>
        <taxon>Magnoliopsida</taxon>
        <taxon>eudicotyledons</taxon>
        <taxon>Gunneridae</taxon>
        <taxon>Pentapetalae</taxon>
        <taxon>rosids</taxon>
        <taxon>Vitales</taxon>
        <taxon>Vitaceae</taxon>
        <taxon>Viteae</taxon>
        <taxon>Vitis</taxon>
    </lineage>
</organism>
<dbReference type="PANTHER" id="PTHR47926">
    <property type="entry name" value="PENTATRICOPEPTIDE REPEAT-CONTAINING PROTEIN"/>
    <property type="match status" value="1"/>
</dbReference>
<dbReference type="Gene3D" id="1.25.40.10">
    <property type="entry name" value="Tetratricopeptide repeat domain"/>
    <property type="match status" value="4"/>
</dbReference>
<evidence type="ECO:0000313" key="5">
    <source>
        <dbReference type="EMBL" id="RVW30483.1"/>
    </source>
</evidence>
<keyword evidence="2" id="KW-0677">Repeat</keyword>
<evidence type="ECO:0000259" key="4">
    <source>
        <dbReference type="Pfam" id="PF14432"/>
    </source>
</evidence>
<dbReference type="Proteomes" id="UP000288805">
    <property type="component" value="Unassembled WGS sequence"/>
</dbReference>
<evidence type="ECO:0000256" key="3">
    <source>
        <dbReference type="PROSITE-ProRule" id="PRU00708"/>
    </source>
</evidence>
<dbReference type="Pfam" id="PF14432">
    <property type="entry name" value="DYW_deaminase"/>
    <property type="match status" value="1"/>
</dbReference>
<comment type="caution">
    <text evidence="5">The sequence shown here is derived from an EMBL/GenBank/DDBJ whole genome shotgun (WGS) entry which is preliminary data.</text>
</comment>